<proteinExistence type="predicted"/>
<gene>
    <name evidence="2" type="ORF">D9757_011528</name>
</gene>
<dbReference type="Proteomes" id="UP000518752">
    <property type="component" value="Unassembled WGS sequence"/>
</dbReference>
<evidence type="ECO:0000256" key="1">
    <source>
        <dbReference type="SAM" id="MobiDB-lite"/>
    </source>
</evidence>
<protein>
    <submittedName>
        <fullName evidence="2">Uncharacterized protein</fullName>
    </submittedName>
</protein>
<accession>A0A8H5H7W1</accession>
<sequence length="97" mass="10619">MGFRLTSEPPSFTSSFELRRALSAVSSTPTSVFASVPELLVFRPEASAFEIDITPPGTLLLCHDSMAPPSSTRSRFEPHHHQSQSPLAFDLPHVLTL</sequence>
<evidence type="ECO:0000313" key="3">
    <source>
        <dbReference type="Proteomes" id="UP000518752"/>
    </source>
</evidence>
<keyword evidence="3" id="KW-1185">Reference proteome</keyword>
<feature type="region of interest" description="Disordered" evidence="1">
    <location>
        <begin position="70"/>
        <end position="97"/>
    </location>
</feature>
<dbReference type="EMBL" id="JAACJN010000079">
    <property type="protein sequence ID" value="KAF5378030.1"/>
    <property type="molecule type" value="Genomic_DNA"/>
</dbReference>
<reference evidence="2 3" key="1">
    <citation type="journal article" date="2020" name="ISME J.">
        <title>Uncovering the hidden diversity of litter-decomposition mechanisms in mushroom-forming fungi.</title>
        <authorList>
            <person name="Floudas D."/>
            <person name="Bentzer J."/>
            <person name="Ahren D."/>
            <person name="Johansson T."/>
            <person name="Persson P."/>
            <person name="Tunlid A."/>
        </authorList>
    </citation>
    <scope>NUCLEOTIDE SEQUENCE [LARGE SCALE GENOMIC DNA]</scope>
    <source>
        <strain evidence="2 3">CBS 406.79</strain>
    </source>
</reference>
<dbReference type="AlphaFoldDB" id="A0A8H5H7W1"/>
<comment type="caution">
    <text evidence="2">The sequence shown here is derived from an EMBL/GenBank/DDBJ whole genome shotgun (WGS) entry which is preliminary data.</text>
</comment>
<organism evidence="2 3">
    <name type="scientific">Collybiopsis confluens</name>
    <dbReference type="NCBI Taxonomy" id="2823264"/>
    <lineage>
        <taxon>Eukaryota</taxon>
        <taxon>Fungi</taxon>
        <taxon>Dikarya</taxon>
        <taxon>Basidiomycota</taxon>
        <taxon>Agaricomycotina</taxon>
        <taxon>Agaricomycetes</taxon>
        <taxon>Agaricomycetidae</taxon>
        <taxon>Agaricales</taxon>
        <taxon>Marasmiineae</taxon>
        <taxon>Omphalotaceae</taxon>
        <taxon>Collybiopsis</taxon>
    </lineage>
</organism>
<name>A0A8H5H7W1_9AGAR</name>
<evidence type="ECO:0000313" key="2">
    <source>
        <dbReference type="EMBL" id="KAF5378030.1"/>
    </source>
</evidence>